<proteinExistence type="predicted"/>
<name>A0A932FXE4_UNCTE</name>
<comment type="caution">
    <text evidence="1">The sequence shown here is derived from an EMBL/GenBank/DDBJ whole genome shotgun (WGS) entry which is preliminary data.</text>
</comment>
<protein>
    <recommendedName>
        <fullName evidence="3">IrrE N-terminal-like domain-containing protein</fullName>
    </recommendedName>
</protein>
<reference evidence="1" key="1">
    <citation type="submission" date="2020-07" db="EMBL/GenBank/DDBJ databases">
        <title>Huge and variable diversity of episymbiotic CPR bacteria and DPANN archaea in groundwater ecosystems.</title>
        <authorList>
            <person name="He C.Y."/>
            <person name="Keren R."/>
            <person name="Whittaker M."/>
            <person name="Farag I.F."/>
            <person name="Doudna J."/>
            <person name="Cate J.H.D."/>
            <person name="Banfield J.F."/>
        </authorList>
    </citation>
    <scope>NUCLEOTIDE SEQUENCE</scope>
    <source>
        <strain evidence="1">NC_groundwater_672_Ag_B-0.1um_62_36</strain>
    </source>
</reference>
<organism evidence="1 2">
    <name type="scientific">Tectimicrobiota bacterium</name>
    <dbReference type="NCBI Taxonomy" id="2528274"/>
    <lineage>
        <taxon>Bacteria</taxon>
        <taxon>Pseudomonadati</taxon>
        <taxon>Nitrospinota/Tectimicrobiota group</taxon>
        <taxon>Candidatus Tectimicrobiota</taxon>
    </lineage>
</organism>
<evidence type="ECO:0008006" key="3">
    <source>
        <dbReference type="Google" id="ProtNLM"/>
    </source>
</evidence>
<sequence length="153" mass="18342">MTEGVVLFPEEEKELKEIAFSHRLILEVSDALPPGTLAKLFIDMSQNGYRYVEIRRVIEPAEFYQRYSRLIPSQEIFRFLLYHEIGHKLFDDCPIQFYLEHGQKEDFPQRHRRRFLENERKADLFAGEQLFGYPIGEQVWTEDFAKRFRSLPP</sequence>
<dbReference type="AlphaFoldDB" id="A0A932FXE4"/>
<evidence type="ECO:0000313" key="2">
    <source>
        <dbReference type="Proteomes" id="UP000769766"/>
    </source>
</evidence>
<dbReference type="EMBL" id="JACPRF010000025">
    <property type="protein sequence ID" value="MBI2875414.1"/>
    <property type="molecule type" value="Genomic_DNA"/>
</dbReference>
<evidence type="ECO:0000313" key="1">
    <source>
        <dbReference type="EMBL" id="MBI2875414.1"/>
    </source>
</evidence>
<accession>A0A932FXE4</accession>
<dbReference type="Proteomes" id="UP000769766">
    <property type="component" value="Unassembled WGS sequence"/>
</dbReference>
<gene>
    <name evidence="1" type="ORF">HYY20_00875</name>
</gene>